<dbReference type="Pfam" id="PF06779">
    <property type="entry name" value="MFS_4"/>
    <property type="match status" value="1"/>
</dbReference>
<sequence>MIRVLIKRTLLKNLFLSRFYYALSINKFQYNTKSCFFIICRLLRIKMCVFVCFLGVFVSNGLARFGYVVLIPLLILSGSLTPHQSFQLGIAVLMGYVFGSFLIQFLSPLMSLENIAKISFGLIALSFLICYFDSIPFFWLWIWRFIAGVASSALMILVAPLSLPYVKEHKKALVGGLIFSAVGIGSVFSGFVLPWISSYNIKWAWIFLGGSCLIAFILSLVGLKTRSLRKKSVKKEESAFKIPFHLWLLLVSCALNAIGFLPHTLFWVDYLIRHLNISPTIAGTSWAFFGFGATLGSLISGPMAQKLGAKNANIFILILKSIACFLPIFFHQISLLNLSIFIMGAATTANINLFSMMALKIAGAKHFAQASSWVVFSFGIFQALFSYLFTIFLGDLGYVLIFVICGACLVLSFIVLFPIKMQTATNK</sequence>
<feature type="transmembrane region" description="Helical" evidence="4">
    <location>
        <begin position="312"/>
        <end position="330"/>
    </location>
</feature>
<evidence type="ECO:0000313" key="6">
    <source>
        <dbReference type="EMBL" id="CBI66806.1"/>
    </source>
</evidence>
<dbReference type="PANTHER" id="PTHR23537">
    <property type="match status" value="1"/>
</dbReference>
<dbReference type="PROSITE" id="PS50850">
    <property type="entry name" value="MFS"/>
    <property type="match status" value="1"/>
</dbReference>
<dbReference type="KEGG" id="hpl:HPB8_1249"/>
<dbReference type="InterPro" id="IPR010645">
    <property type="entry name" value="MFS_4"/>
</dbReference>
<dbReference type="HOGENOM" id="CLU_001265_7_1_7"/>
<feature type="transmembrane region" description="Helical" evidence="4">
    <location>
        <begin position="336"/>
        <end position="359"/>
    </location>
</feature>
<feature type="transmembrane region" description="Helical" evidence="4">
    <location>
        <begin position="398"/>
        <end position="419"/>
    </location>
</feature>
<feature type="transmembrane region" description="Helical" evidence="4">
    <location>
        <begin position="145"/>
        <end position="166"/>
    </location>
</feature>
<evidence type="ECO:0000259" key="5">
    <source>
        <dbReference type="PROSITE" id="PS50850"/>
    </source>
</evidence>
<organism evidence="6 7">
    <name type="scientific">Helicobacter pylori (strain B8)</name>
    <dbReference type="NCBI Taxonomy" id="693745"/>
    <lineage>
        <taxon>Bacteria</taxon>
        <taxon>Pseudomonadati</taxon>
        <taxon>Campylobacterota</taxon>
        <taxon>Epsilonproteobacteria</taxon>
        <taxon>Campylobacterales</taxon>
        <taxon>Helicobacteraceae</taxon>
        <taxon>Helicobacter</taxon>
    </lineage>
</organism>
<dbReference type="GO" id="GO:0005886">
    <property type="term" value="C:plasma membrane"/>
    <property type="evidence" value="ECO:0007669"/>
    <property type="project" value="TreeGrafter"/>
</dbReference>
<evidence type="ECO:0000256" key="2">
    <source>
        <dbReference type="ARBA" id="ARBA00022989"/>
    </source>
</evidence>
<dbReference type="Proteomes" id="UP000007091">
    <property type="component" value="Chromosome"/>
</dbReference>
<reference evidence="6 7" key="1">
    <citation type="journal article" date="2010" name="BMC Genomics">
        <title>Sequencing, annotation, and comparative genome analysis of the gerbil-adapted Helicobacter pylori strain B8.</title>
        <authorList>
            <person name="Farnbacher M."/>
            <person name="Jahns T."/>
            <person name="Willrodt D."/>
            <person name="Daniel R."/>
            <person name="Haas R."/>
            <person name="Goesmann A."/>
            <person name="Kurtz S."/>
            <person name="Rieder G."/>
        </authorList>
    </citation>
    <scope>NUCLEOTIDE SEQUENCE [LARGE SCALE GENOMIC DNA]</scope>
    <source>
        <strain evidence="6 7">B8</strain>
    </source>
</reference>
<dbReference type="EMBL" id="FN598874">
    <property type="protein sequence ID" value="CBI66806.1"/>
    <property type="molecule type" value="Genomic_DNA"/>
</dbReference>
<feature type="transmembrane region" description="Helical" evidence="4">
    <location>
        <begin position="371"/>
        <end position="392"/>
    </location>
</feature>
<dbReference type="GO" id="GO:0022857">
    <property type="term" value="F:transmembrane transporter activity"/>
    <property type="evidence" value="ECO:0007669"/>
    <property type="project" value="InterPro"/>
</dbReference>
<dbReference type="FunFam" id="1.20.1250.20:FF:000588">
    <property type="entry name" value="Major Facilitator Superfamily protein"/>
    <property type="match status" value="1"/>
</dbReference>
<feature type="transmembrane region" description="Helical" evidence="4">
    <location>
        <begin position="244"/>
        <end position="268"/>
    </location>
</feature>
<dbReference type="InterPro" id="IPR020846">
    <property type="entry name" value="MFS_dom"/>
</dbReference>
<feature type="transmembrane region" description="Helical" evidence="4">
    <location>
        <begin position="86"/>
        <end position="106"/>
    </location>
</feature>
<protein>
    <recommendedName>
        <fullName evidence="5">Major facilitator superfamily (MFS) profile domain-containing protein</fullName>
    </recommendedName>
</protein>
<keyword evidence="1 4" id="KW-0812">Transmembrane</keyword>
<feature type="transmembrane region" description="Helical" evidence="4">
    <location>
        <begin position="203"/>
        <end position="223"/>
    </location>
</feature>
<proteinExistence type="predicted"/>
<evidence type="ECO:0000256" key="3">
    <source>
        <dbReference type="ARBA" id="ARBA00023136"/>
    </source>
</evidence>
<name>D7FF49_HELP3</name>
<evidence type="ECO:0000313" key="7">
    <source>
        <dbReference type="Proteomes" id="UP000007091"/>
    </source>
</evidence>
<evidence type="ECO:0000256" key="1">
    <source>
        <dbReference type="ARBA" id="ARBA00022692"/>
    </source>
</evidence>
<dbReference type="PANTHER" id="PTHR23537:SF1">
    <property type="entry name" value="SUGAR TRANSPORTER"/>
    <property type="match status" value="1"/>
</dbReference>
<keyword evidence="3 4" id="KW-0472">Membrane</keyword>
<feature type="domain" description="Major facilitator superfamily (MFS) profile" evidence="5">
    <location>
        <begin position="41"/>
        <end position="424"/>
    </location>
</feature>
<feature type="transmembrane region" description="Helical" evidence="4">
    <location>
        <begin position="280"/>
        <end position="300"/>
    </location>
</feature>
<accession>D7FF49</accession>
<feature type="transmembrane region" description="Helical" evidence="4">
    <location>
        <begin position="48"/>
        <end position="74"/>
    </location>
</feature>
<feature type="transmembrane region" description="Helical" evidence="4">
    <location>
        <begin position="118"/>
        <end position="139"/>
    </location>
</feature>
<feature type="transmembrane region" description="Helical" evidence="4">
    <location>
        <begin position="173"/>
        <end position="197"/>
    </location>
</feature>
<dbReference type="AlphaFoldDB" id="D7FF49"/>
<dbReference type="SUPFAM" id="SSF103473">
    <property type="entry name" value="MFS general substrate transporter"/>
    <property type="match status" value="1"/>
</dbReference>
<dbReference type="Gene3D" id="1.20.1250.20">
    <property type="entry name" value="MFS general substrate transporter like domains"/>
    <property type="match status" value="2"/>
</dbReference>
<evidence type="ECO:0000256" key="4">
    <source>
        <dbReference type="SAM" id="Phobius"/>
    </source>
</evidence>
<dbReference type="InterPro" id="IPR036259">
    <property type="entry name" value="MFS_trans_sf"/>
</dbReference>
<gene>
    <name evidence="6" type="primary">narK</name>
    <name evidence="6" type="ordered locus">HPB8_1249</name>
</gene>
<keyword evidence="2 4" id="KW-1133">Transmembrane helix</keyword>